<dbReference type="Gene3D" id="2.60.40.2700">
    <property type="match status" value="2"/>
</dbReference>
<evidence type="ECO:0000313" key="4">
    <source>
        <dbReference type="EMBL" id="KIC92708.1"/>
    </source>
</evidence>
<dbReference type="EMBL" id="JSVC01000031">
    <property type="protein sequence ID" value="KIC92708.1"/>
    <property type="molecule type" value="Genomic_DNA"/>
</dbReference>
<evidence type="ECO:0000256" key="1">
    <source>
        <dbReference type="ARBA" id="ARBA00022737"/>
    </source>
</evidence>
<name>A0A0C1LB04_9BACT</name>
<dbReference type="PROSITE" id="PS50825">
    <property type="entry name" value="HYR"/>
    <property type="match status" value="1"/>
</dbReference>
<dbReference type="InterPro" id="IPR003410">
    <property type="entry name" value="HYR_dom"/>
</dbReference>
<gene>
    <name evidence="4" type="ORF">OI18_21350</name>
</gene>
<proteinExistence type="predicted"/>
<accession>A0A0C1LB04</accession>
<reference evidence="4 5" key="1">
    <citation type="submission" date="2014-11" db="EMBL/GenBank/DDBJ databases">
        <title>Genome sequence of Flavihumibacter solisilvae 3-3.</title>
        <authorList>
            <person name="Zhou G."/>
            <person name="Li M."/>
            <person name="Wang G."/>
        </authorList>
    </citation>
    <scope>NUCLEOTIDE SEQUENCE [LARGE SCALE GENOMIC DNA]</scope>
    <source>
        <strain evidence="4 5">3-3</strain>
    </source>
</reference>
<dbReference type="RefSeq" id="WP_039143856.1">
    <property type="nucleotide sequence ID" value="NZ_JSVC01000031.1"/>
</dbReference>
<keyword evidence="2" id="KW-1133">Transmembrane helix</keyword>
<keyword evidence="2" id="KW-0472">Membrane</keyword>
<dbReference type="Proteomes" id="UP000031408">
    <property type="component" value="Unassembled WGS sequence"/>
</dbReference>
<sequence>MYRRHENIAALTAIRQKHEHCFYRAGILLFFITICFLFPFRLSAQSNKSVAGYTSQKSAPLLNCPSDLVICLTNSSSYTHTGTSLDANGLNDPGCGTPGTPTVTYTSSGNVQPASGTSLDNAVFGPGVTTITWTITDPCGNTETCSRSVAVYTEFTDAGSFDTSPETECSNYDPAPLSITGTTGGSGAYTYQWQLSNDNGASWNDIPGATSATYDPSSLNATGTYSYRSIVTDACKSIATGSKTISIVASPSVSISGTLAVCQNESTTLSANASGGSGSFVYQWQSSSDGGVTWTNIPGEDAQGFTPSTVNAGTYVYRVLATNNITSCNVATAVATLIVAPLPTVVISNPAAVCSPGTVNLTNVSITGGSTSGLTFTY</sequence>
<evidence type="ECO:0000256" key="2">
    <source>
        <dbReference type="SAM" id="Phobius"/>
    </source>
</evidence>
<feature type="domain" description="HYR" evidence="3">
    <location>
        <begin position="55"/>
        <end position="153"/>
    </location>
</feature>
<protein>
    <recommendedName>
        <fullName evidence="3">HYR domain-containing protein</fullName>
    </recommendedName>
</protein>
<keyword evidence="2" id="KW-0812">Transmembrane</keyword>
<keyword evidence="1" id="KW-0677">Repeat</keyword>
<feature type="non-terminal residue" evidence="4">
    <location>
        <position position="378"/>
    </location>
</feature>
<feature type="transmembrane region" description="Helical" evidence="2">
    <location>
        <begin position="21"/>
        <end position="40"/>
    </location>
</feature>
<keyword evidence="5" id="KW-1185">Reference proteome</keyword>
<dbReference type="OrthoDB" id="9765926at2"/>
<evidence type="ECO:0000259" key="3">
    <source>
        <dbReference type="PROSITE" id="PS50825"/>
    </source>
</evidence>
<organism evidence="4 5">
    <name type="scientific">Flavihumibacter solisilvae</name>
    <dbReference type="NCBI Taxonomy" id="1349421"/>
    <lineage>
        <taxon>Bacteria</taxon>
        <taxon>Pseudomonadati</taxon>
        <taxon>Bacteroidota</taxon>
        <taxon>Chitinophagia</taxon>
        <taxon>Chitinophagales</taxon>
        <taxon>Chitinophagaceae</taxon>
        <taxon>Flavihumibacter</taxon>
    </lineage>
</organism>
<dbReference type="AlphaFoldDB" id="A0A0C1LB04"/>
<comment type="caution">
    <text evidence="4">The sequence shown here is derived from an EMBL/GenBank/DDBJ whole genome shotgun (WGS) entry which is preliminary data.</text>
</comment>
<dbReference type="STRING" id="1349421.OI18_21350"/>
<evidence type="ECO:0000313" key="5">
    <source>
        <dbReference type="Proteomes" id="UP000031408"/>
    </source>
</evidence>